<sequence>MPENDSDFDEFDISVEDEALFHSLTNQFDHNVSPPSAEVEVGVASPTLFSKAIISSPREAPGPSNPGTSLVPSRPGTEKEDNPERERKPNNVARAEERNRSEETTEEEADRLAMAKDSRPPIERFRTKPKKTLSVSDLTSGQWCELQYEYTLTQLPFGRRVKTKAMKGGTKVHEKLERQVHMPVKVTVTKHEDGFGLRLWNIVQGLRTLREINLTRELEVWGLVDGNIVNGVIDHLQVDYVEPKDAGGDAAQPHITQHFSSSQSTTKGGERRILLTDVKTTRLKPFGKGLPGGSALVQNRLQLYLYYNFICDMADGNLDLLDIFQRYSMDPDAVFSDAYLAQVAEVHPEIFDEMMPDSSVASKAASSATDSHVKYRTLREMIPLYQDEMRKAFPRGSRDIVPQATIEYRNRGSGEIVGARTLDLDSAEIQPHLDKYMEWWYGKRPAEGVPIEEAYKCGICDFAESCTWRESMDQEILARARAKLEAKMAQ</sequence>
<keyword evidence="9" id="KW-1185">Reference proteome</keyword>
<feature type="compositionally biased region" description="Basic and acidic residues" evidence="7">
    <location>
        <begin position="110"/>
        <end position="126"/>
    </location>
</feature>
<dbReference type="Proteomes" id="UP001201980">
    <property type="component" value="Unassembled WGS sequence"/>
</dbReference>
<accession>A0AAD5RSH9</accession>
<comment type="similarity">
    <text evidence="2">Belongs to the EXO5 family.</text>
</comment>
<keyword evidence="4" id="KW-0408">Iron</keyword>
<keyword evidence="5" id="KW-0540">Nuclease</keyword>
<keyword evidence="6 8" id="KW-0378">Hydrolase</keyword>
<protein>
    <submittedName>
        <fullName evidence="8">Exonuclease V</fullName>
    </submittedName>
</protein>
<evidence type="ECO:0000256" key="3">
    <source>
        <dbReference type="ARBA" id="ARBA00011245"/>
    </source>
</evidence>
<comment type="caution">
    <text evidence="8">The sequence shown here is derived from an EMBL/GenBank/DDBJ whole genome shotgun (WGS) entry which is preliminary data.</text>
</comment>
<keyword evidence="4" id="KW-0004">4Fe-4S</keyword>
<name>A0AAD5RSH9_9PEZI</name>
<keyword evidence="4" id="KW-0411">Iron-sulfur</keyword>
<feature type="region of interest" description="Disordered" evidence="7">
    <location>
        <begin position="54"/>
        <end position="128"/>
    </location>
</feature>
<dbReference type="GO" id="GO:0005634">
    <property type="term" value="C:nucleus"/>
    <property type="evidence" value="ECO:0007669"/>
    <property type="project" value="TreeGrafter"/>
</dbReference>
<dbReference type="PANTHER" id="PTHR14464:SF4">
    <property type="entry name" value="EXONUCLEASE V"/>
    <property type="match status" value="1"/>
</dbReference>
<keyword evidence="4" id="KW-0479">Metal-binding</keyword>
<evidence type="ECO:0000313" key="9">
    <source>
        <dbReference type="Proteomes" id="UP001201980"/>
    </source>
</evidence>
<comment type="subunit">
    <text evidence="3">Monomer.</text>
</comment>
<reference evidence="8" key="1">
    <citation type="submission" date="2022-07" db="EMBL/GenBank/DDBJ databases">
        <title>Draft genome sequence of Zalerion maritima ATCC 34329, a (micro)plastics degrading marine fungus.</title>
        <authorList>
            <person name="Paco A."/>
            <person name="Goncalves M.F.M."/>
            <person name="Rocha-Santos T.A.P."/>
            <person name="Alves A."/>
        </authorList>
    </citation>
    <scope>NUCLEOTIDE SEQUENCE</scope>
    <source>
        <strain evidence="8">ATCC 34329</strain>
    </source>
</reference>
<evidence type="ECO:0000256" key="5">
    <source>
        <dbReference type="ARBA" id="ARBA00022722"/>
    </source>
</evidence>
<dbReference type="PANTHER" id="PTHR14464">
    <property type="entry name" value="EXONUCLEASE V"/>
    <property type="match status" value="1"/>
</dbReference>
<organism evidence="8 9">
    <name type="scientific">Zalerion maritima</name>
    <dbReference type="NCBI Taxonomy" id="339359"/>
    <lineage>
        <taxon>Eukaryota</taxon>
        <taxon>Fungi</taxon>
        <taxon>Dikarya</taxon>
        <taxon>Ascomycota</taxon>
        <taxon>Pezizomycotina</taxon>
        <taxon>Sordariomycetes</taxon>
        <taxon>Lulworthiomycetidae</taxon>
        <taxon>Lulworthiales</taxon>
        <taxon>Lulworthiaceae</taxon>
        <taxon>Zalerion</taxon>
    </lineage>
</organism>
<gene>
    <name evidence="8" type="ORF">MKZ38_000958</name>
</gene>
<dbReference type="GO" id="GO:0005739">
    <property type="term" value="C:mitochondrion"/>
    <property type="evidence" value="ECO:0007669"/>
    <property type="project" value="TreeGrafter"/>
</dbReference>
<dbReference type="InterPro" id="IPR019190">
    <property type="entry name" value="EXOV"/>
</dbReference>
<evidence type="ECO:0000256" key="1">
    <source>
        <dbReference type="ARBA" id="ARBA00001966"/>
    </source>
</evidence>
<dbReference type="GO" id="GO:0051539">
    <property type="term" value="F:4 iron, 4 sulfur cluster binding"/>
    <property type="evidence" value="ECO:0007669"/>
    <property type="project" value="UniProtKB-KW"/>
</dbReference>
<evidence type="ECO:0000256" key="6">
    <source>
        <dbReference type="ARBA" id="ARBA00022839"/>
    </source>
</evidence>
<dbReference type="AlphaFoldDB" id="A0AAD5RSH9"/>
<dbReference type="Pfam" id="PF09810">
    <property type="entry name" value="Exo5"/>
    <property type="match status" value="1"/>
</dbReference>
<evidence type="ECO:0000256" key="4">
    <source>
        <dbReference type="ARBA" id="ARBA00022485"/>
    </source>
</evidence>
<keyword evidence="6 8" id="KW-0269">Exonuclease</keyword>
<evidence type="ECO:0000313" key="8">
    <source>
        <dbReference type="EMBL" id="KAJ2902160.1"/>
    </source>
</evidence>
<dbReference type="GO" id="GO:0045145">
    <property type="term" value="F:single-stranded DNA 5'-3' DNA exonuclease activity"/>
    <property type="evidence" value="ECO:0007669"/>
    <property type="project" value="InterPro"/>
</dbReference>
<feature type="compositionally biased region" description="Basic and acidic residues" evidence="7">
    <location>
        <begin position="76"/>
        <end position="103"/>
    </location>
</feature>
<evidence type="ECO:0000256" key="7">
    <source>
        <dbReference type="SAM" id="MobiDB-lite"/>
    </source>
</evidence>
<comment type="cofactor">
    <cofactor evidence="1">
        <name>[4Fe-4S] cluster</name>
        <dbReference type="ChEBI" id="CHEBI:49883"/>
    </cofactor>
</comment>
<dbReference type="EMBL" id="JAKWBI020000122">
    <property type="protein sequence ID" value="KAJ2902160.1"/>
    <property type="molecule type" value="Genomic_DNA"/>
</dbReference>
<dbReference type="GO" id="GO:0036297">
    <property type="term" value="P:interstrand cross-link repair"/>
    <property type="evidence" value="ECO:0007669"/>
    <property type="project" value="TreeGrafter"/>
</dbReference>
<proteinExistence type="inferred from homology"/>
<evidence type="ECO:0000256" key="2">
    <source>
        <dbReference type="ARBA" id="ARBA00009797"/>
    </source>
</evidence>